<keyword evidence="2" id="KW-1185">Reference proteome</keyword>
<reference evidence="1 2" key="1">
    <citation type="submission" date="2023-02" db="EMBL/GenBank/DDBJ databases">
        <title>LHISI_Scaffold_Assembly.</title>
        <authorList>
            <person name="Stuart O.P."/>
            <person name="Cleave R."/>
            <person name="Magrath M.J.L."/>
            <person name="Mikheyev A.S."/>
        </authorList>
    </citation>
    <scope>NUCLEOTIDE SEQUENCE [LARGE SCALE GENOMIC DNA]</scope>
    <source>
        <strain evidence="1">Daus_M_001</strain>
        <tissue evidence="1">Leg muscle</tissue>
    </source>
</reference>
<dbReference type="InterPro" id="IPR052035">
    <property type="entry name" value="ZnF_BED_domain_contain"/>
</dbReference>
<dbReference type="PANTHER" id="PTHR46481:SF9">
    <property type="entry name" value="ZINC FINGER BED DOMAIN-CONTAINING PROTEIN 1-LIKE"/>
    <property type="match status" value="1"/>
</dbReference>
<protein>
    <submittedName>
        <fullName evidence="1">Uncharacterized protein</fullName>
    </submittedName>
</protein>
<gene>
    <name evidence="1" type="ORF">PR048_015409</name>
</gene>
<dbReference type="SUPFAM" id="SSF140996">
    <property type="entry name" value="Hermes dimerisation domain"/>
    <property type="match status" value="1"/>
</dbReference>
<evidence type="ECO:0000313" key="1">
    <source>
        <dbReference type="EMBL" id="KAJ8883565.1"/>
    </source>
</evidence>
<accession>A0ABQ9HH13</accession>
<dbReference type="PANTHER" id="PTHR46481">
    <property type="entry name" value="ZINC FINGER BED DOMAIN-CONTAINING PROTEIN 4"/>
    <property type="match status" value="1"/>
</dbReference>
<sequence length="300" mass="34147">MATKARVQPTLKSLISQTSPFRPGDPNAKSITKHIGRMLCLDNQPLSIVEGRGLMEFVKFIEPSYLMPSRKHFSGKVIPDMYYKCKEKVKLSWKKQTCKELKNAQSVLNVNQHKVVQDELTRWNSIYHMFERLLEQKQAVTLAATKLNLPAELSASEIIPIANSTIKELQKPAPLGSGVQGIKNDLIYSVSLRYVAVEQEILFATGTLIDPRLKSHPVMSNAHTKDTAAPAEAHGMWEFYSKIMNDAMCESQATSIRAETQTYLQEPVLPPSTNIFHYLKENHKFPNIKRLTKKYFRIHH</sequence>
<dbReference type="SUPFAM" id="SSF53098">
    <property type="entry name" value="Ribonuclease H-like"/>
    <property type="match status" value="1"/>
</dbReference>
<dbReference type="Proteomes" id="UP001159363">
    <property type="component" value="Chromosome 4"/>
</dbReference>
<evidence type="ECO:0000313" key="2">
    <source>
        <dbReference type="Proteomes" id="UP001159363"/>
    </source>
</evidence>
<dbReference type="EMBL" id="JARBHB010000005">
    <property type="protein sequence ID" value="KAJ8883565.1"/>
    <property type="molecule type" value="Genomic_DNA"/>
</dbReference>
<comment type="caution">
    <text evidence="1">The sequence shown here is derived from an EMBL/GenBank/DDBJ whole genome shotgun (WGS) entry which is preliminary data.</text>
</comment>
<dbReference type="InterPro" id="IPR012337">
    <property type="entry name" value="RNaseH-like_sf"/>
</dbReference>
<proteinExistence type="predicted"/>
<organism evidence="1 2">
    <name type="scientific">Dryococelus australis</name>
    <dbReference type="NCBI Taxonomy" id="614101"/>
    <lineage>
        <taxon>Eukaryota</taxon>
        <taxon>Metazoa</taxon>
        <taxon>Ecdysozoa</taxon>
        <taxon>Arthropoda</taxon>
        <taxon>Hexapoda</taxon>
        <taxon>Insecta</taxon>
        <taxon>Pterygota</taxon>
        <taxon>Neoptera</taxon>
        <taxon>Polyneoptera</taxon>
        <taxon>Phasmatodea</taxon>
        <taxon>Verophasmatodea</taxon>
        <taxon>Anareolatae</taxon>
        <taxon>Phasmatidae</taxon>
        <taxon>Eurycanthinae</taxon>
        <taxon>Dryococelus</taxon>
    </lineage>
</organism>
<name>A0ABQ9HH13_9NEOP</name>